<evidence type="ECO:0000256" key="2">
    <source>
        <dbReference type="ARBA" id="ARBA00012438"/>
    </source>
</evidence>
<dbReference type="SUPFAM" id="SSF55781">
    <property type="entry name" value="GAF domain-like"/>
    <property type="match status" value="1"/>
</dbReference>
<dbReference type="PANTHER" id="PTHR43047">
    <property type="entry name" value="TWO-COMPONENT HISTIDINE PROTEIN KINASE"/>
    <property type="match status" value="1"/>
</dbReference>
<dbReference type="PANTHER" id="PTHR43047:SF72">
    <property type="entry name" value="OSMOSENSING HISTIDINE PROTEIN KINASE SLN1"/>
    <property type="match status" value="1"/>
</dbReference>
<dbReference type="SMART" id="SM00387">
    <property type="entry name" value="HATPase_c"/>
    <property type="match status" value="1"/>
</dbReference>
<evidence type="ECO:0000256" key="1">
    <source>
        <dbReference type="ARBA" id="ARBA00000085"/>
    </source>
</evidence>
<feature type="domain" description="Histidine kinase" evidence="7">
    <location>
        <begin position="431"/>
        <end position="663"/>
    </location>
</feature>
<accession>A0A6J4KUK9</accession>
<protein>
    <recommendedName>
        <fullName evidence="2">histidine kinase</fullName>
        <ecNumber evidence="2">2.7.13.3</ecNumber>
    </recommendedName>
</protein>
<dbReference type="SMART" id="SM00091">
    <property type="entry name" value="PAS"/>
    <property type="match status" value="1"/>
</dbReference>
<dbReference type="Gene3D" id="3.30.565.10">
    <property type="entry name" value="Histidine kinase-like ATPase, C-terminal domain"/>
    <property type="match status" value="1"/>
</dbReference>
<organism evidence="10">
    <name type="scientific">uncultured Gemmatimonadota bacterium</name>
    <dbReference type="NCBI Taxonomy" id="203437"/>
    <lineage>
        <taxon>Bacteria</taxon>
        <taxon>Pseudomonadati</taxon>
        <taxon>Gemmatimonadota</taxon>
        <taxon>environmental samples</taxon>
    </lineage>
</organism>
<evidence type="ECO:0000256" key="4">
    <source>
        <dbReference type="ARBA" id="ARBA00022679"/>
    </source>
</evidence>
<feature type="non-terminal residue" evidence="10">
    <location>
        <position position="672"/>
    </location>
</feature>
<name>A0A6J4KUK9_9BACT</name>
<dbReference type="SMART" id="SM00388">
    <property type="entry name" value="HisKA"/>
    <property type="match status" value="1"/>
</dbReference>
<proteinExistence type="predicted"/>
<dbReference type="Pfam" id="PF00512">
    <property type="entry name" value="HisKA"/>
    <property type="match status" value="1"/>
</dbReference>
<dbReference type="SUPFAM" id="SSF55785">
    <property type="entry name" value="PYP-like sensor domain (PAS domain)"/>
    <property type="match status" value="1"/>
</dbReference>
<dbReference type="InterPro" id="IPR000700">
    <property type="entry name" value="PAS-assoc_C"/>
</dbReference>
<dbReference type="InterPro" id="IPR004358">
    <property type="entry name" value="Sig_transdc_His_kin-like_C"/>
</dbReference>
<keyword evidence="3" id="KW-0597">Phosphoprotein</keyword>
<dbReference type="InterPro" id="IPR003018">
    <property type="entry name" value="GAF"/>
</dbReference>
<dbReference type="FunFam" id="3.30.565.10:FF:000010">
    <property type="entry name" value="Sensor histidine kinase RcsC"/>
    <property type="match status" value="1"/>
</dbReference>
<dbReference type="GO" id="GO:0009927">
    <property type="term" value="F:histidine phosphotransfer kinase activity"/>
    <property type="evidence" value="ECO:0007669"/>
    <property type="project" value="TreeGrafter"/>
</dbReference>
<keyword evidence="4" id="KW-0808">Transferase</keyword>
<comment type="catalytic activity">
    <reaction evidence="1">
        <text>ATP + protein L-histidine = ADP + protein N-phospho-L-histidine.</text>
        <dbReference type="EC" id="2.7.13.3"/>
    </reaction>
</comment>
<dbReference type="GO" id="GO:0005886">
    <property type="term" value="C:plasma membrane"/>
    <property type="evidence" value="ECO:0007669"/>
    <property type="project" value="TreeGrafter"/>
</dbReference>
<dbReference type="PROSITE" id="PS50112">
    <property type="entry name" value="PAS"/>
    <property type="match status" value="1"/>
</dbReference>
<dbReference type="InterPro" id="IPR003594">
    <property type="entry name" value="HATPase_dom"/>
</dbReference>
<dbReference type="SUPFAM" id="SSF47384">
    <property type="entry name" value="Homodimeric domain of signal transducing histidine kinase"/>
    <property type="match status" value="1"/>
</dbReference>
<dbReference type="Pfam" id="PF02518">
    <property type="entry name" value="HATPase_c"/>
    <property type="match status" value="1"/>
</dbReference>
<evidence type="ECO:0000259" key="8">
    <source>
        <dbReference type="PROSITE" id="PS50112"/>
    </source>
</evidence>
<dbReference type="CDD" id="cd00130">
    <property type="entry name" value="PAS"/>
    <property type="match status" value="1"/>
</dbReference>
<dbReference type="PROSITE" id="PS50113">
    <property type="entry name" value="PAC"/>
    <property type="match status" value="1"/>
</dbReference>
<dbReference type="EMBL" id="CADCTW010000082">
    <property type="protein sequence ID" value="CAA9314696.1"/>
    <property type="molecule type" value="Genomic_DNA"/>
</dbReference>
<reference evidence="10" key="1">
    <citation type="submission" date="2020-02" db="EMBL/GenBank/DDBJ databases">
        <authorList>
            <person name="Meier V. D."/>
        </authorList>
    </citation>
    <scope>NUCLEOTIDE SEQUENCE</scope>
    <source>
        <strain evidence="10">AVDCRST_MAG68</strain>
    </source>
</reference>
<evidence type="ECO:0000256" key="5">
    <source>
        <dbReference type="ARBA" id="ARBA00022777"/>
    </source>
</evidence>
<keyword evidence="5" id="KW-0418">Kinase</keyword>
<dbReference type="GO" id="GO:0000155">
    <property type="term" value="F:phosphorelay sensor kinase activity"/>
    <property type="evidence" value="ECO:0007669"/>
    <property type="project" value="InterPro"/>
</dbReference>
<dbReference type="InterPro" id="IPR036097">
    <property type="entry name" value="HisK_dim/P_sf"/>
</dbReference>
<dbReference type="SMART" id="SM00065">
    <property type="entry name" value="GAF"/>
    <property type="match status" value="1"/>
</dbReference>
<evidence type="ECO:0000256" key="6">
    <source>
        <dbReference type="SAM" id="MobiDB-lite"/>
    </source>
</evidence>
<feature type="region of interest" description="Disordered" evidence="6">
    <location>
        <begin position="91"/>
        <end position="117"/>
    </location>
</feature>
<dbReference type="InterPro" id="IPR036890">
    <property type="entry name" value="HATPase_C_sf"/>
</dbReference>
<dbReference type="PRINTS" id="PR00344">
    <property type="entry name" value="BCTRLSENSOR"/>
</dbReference>
<dbReference type="SUPFAM" id="SSF55874">
    <property type="entry name" value="ATPase domain of HSP90 chaperone/DNA topoisomerase II/histidine kinase"/>
    <property type="match status" value="1"/>
</dbReference>
<dbReference type="InterPro" id="IPR035965">
    <property type="entry name" value="PAS-like_dom_sf"/>
</dbReference>
<dbReference type="InterPro" id="IPR005467">
    <property type="entry name" value="His_kinase_dom"/>
</dbReference>
<dbReference type="Gene3D" id="1.10.287.130">
    <property type="match status" value="1"/>
</dbReference>
<dbReference type="Gene3D" id="3.30.450.40">
    <property type="match status" value="1"/>
</dbReference>
<feature type="domain" description="PAS" evidence="8">
    <location>
        <begin position="121"/>
        <end position="165"/>
    </location>
</feature>
<dbReference type="InterPro" id="IPR003661">
    <property type="entry name" value="HisK_dim/P_dom"/>
</dbReference>
<dbReference type="EC" id="2.7.13.3" evidence="2"/>
<dbReference type="CDD" id="cd16922">
    <property type="entry name" value="HATPase_EvgS-ArcB-TorS-like"/>
    <property type="match status" value="1"/>
</dbReference>
<dbReference type="NCBIfam" id="TIGR00229">
    <property type="entry name" value="sensory_box"/>
    <property type="match status" value="1"/>
</dbReference>
<gene>
    <name evidence="10" type="ORF">AVDCRST_MAG68-1458</name>
</gene>
<dbReference type="Gene3D" id="3.30.450.20">
    <property type="entry name" value="PAS domain"/>
    <property type="match status" value="2"/>
</dbReference>
<evidence type="ECO:0000259" key="7">
    <source>
        <dbReference type="PROSITE" id="PS50109"/>
    </source>
</evidence>
<dbReference type="InterPro" id="IPR029016">
    <property type="entry name" value="GAF-like_dom_sf"/>
</dbReference>
<dbReference type="CDD" id="cd00082">
    <property type="entry name" value="HisKA"/>
    <property type="match status" value="1"/>
</dbReference>
<dbReference type="Pfam" id="PF13188">
    <property type="entry name" value="PAS_8"/>
    <property type="match status" value="1"/>
</dbReference>
<dbReference type="InterPro" id="IPR000014">
    <property type="entry name" value="PAS"/>
</dbReference>
<dbReference type="AlphaFoldDB" id="A0A6J4KUK9"/>
<dbReference type="PROSITE" id="PS50109">
    <property type="entry name" value="HIS_KIN"/>
    <property type="match status" value="1"/>
</dbReference>
<evidence type="ECO:0000259" key="9">
    <source>
        <dbReference type="PROSITE" id="PS50113"/>
    </source>
</evidence>
<feature type="domain" description="PAC" evidence="9">
    <location>
        <begin position="176"/>
        <end position="226"/>
    </location>
</feature>
<evidence type="ECO:0000256" key="3">
    <source>
        <dbReference type="ARBA" id="ARBA00022553"/>
    </source>
</evidence>
<evidence type="ECO:0000313" key="10">
    <source>
        <dbReference type="EMBL" id="CAA9314696.1"/>
    </source>
</evidence>
<sequence length="672" mass="72635">MPRETVRLADFAFPQRRIHSLWGGGLRAGLLRAGLLRGDRLRGDRLRGDRLRGDRLRGDRLRGDGLRGGWVRGDRLRGGWLRAGWLRGGSRRDHGRPARIGHPTGARRHGARRPVSTRERDAADLRALVDSSADGILILDRAGRVCFANPAAARLFAQSPDEIAGAELGLPVLDGEAAEVDLVRRGGKPVAVEIRSAPLHWEGEEARVVTLRDVTERRLAEERERELIRAAAAQRAAEAATRRAEFLARAGATLAASLESETTLARLAELAVPELGDYAFVHQADADRAVRQVASAHRDSAGQQALDELARGYGVDADDPESVVARVLRSGRAEWHSRVPGELEARPGRDPRFGEPYRRLAPAAFAVVPLAVRGRVLAALTLVRGGGGGYTDDDVALAEELARRAAISLDNARLFAEAQAANVAKSQFLATMSHEIRTPINAVMGYSDLLDAGIAGPLEEPQLRYLTRIRESSRHLLTLVNDILDLSKIEAGEMQVRRERVVLREAAEHALDLIAPQAALKGVGLLRAWECEKTETAWGDSDRVGQVLANLLSNAVKFTEEGGSVTVRCRVLESTPPGDAPVEAGTWAVVEVEDTGIGIAPDQLDAVFDPFVQVDGGNTRKQGGTGLGLAISRRLARHMGGELTVESVPGEGSRFTLWLRAGSDDGSRTARP</sequence>
<dbReference type="Pfam" id="PF13185">
    <property type="entry name" value="GAF_2"/>
    <property type="match status" value="1"/>
</dbReference>
<feature type="compositionally biased region" description="Basic residues" evidence="6">
    <location>
        <begin position="97"/>
        <end position="112"/>
    </location>
</feature>